<accession>A0ABT9NRA4</accession>
<dbReference type="EMBL" id="JAUSQM010000001">
    <property type="protein sequence ID" value="MDP9822841.1"/>
    <property type="molecule type" value="Genomic_DNA"/>
</dbReference>
<organism evidence="1 2">
    <name type="scientific">Nocardioides massiliensis</name>
    <dbReference type="NCBI Taxonomy" id="1325935"/>
    <lineage>
        <taxon>Bacteria</taxon>
        <taxon>Bacillati</taxon>
        <taxon>Actinomycetota</taxon>
        <taxon>Actinomycetes</taxon>
        <taxon>Propionibacteriales</taxon>
        <taxon>Nocardioidaceae</taxon>
        <taxon>Nocardioides</taxon>
    </lineage>
</organism>
<gene>
    <name evidence="1" type="ORF">J2S59_002650</name>
</gene>
<keyword evidence="2" id="KW-1185">Reference proteome</keyword>
<sequence>MTTPPDITVAELRTAIGRVLDAVEEQFGEELRFPVDYYWAIPVEDAYATYDTPKLEMMGQVSDDTASVRAFLDEPTDEYVSIVHECAHLRGVLQAIEHLDLNPVPPATEPGDTDTHTISCHRRRRWWRPSRR</sequence>
<name>A0ABT9NRA4_9ACTN</name>
<protein>
    <submittedName>
        <fullName evidence="1">Uncharacterized protein</fullName>
    </submittedName>
</protein>
<dbReference type="Proteomes" id="UP001240447">
    <property type="component" value="Unassembled WGS sequence"/>
</dbReference>
<reference evidence="1 2" key="1">
    <citation type="submission" date="2023-07" db="EMBL/GenBank/DDBJ databases">
        <title>Sequencing the genomes of 1000 actinobacteria strains.</title>
        <authorList>
            <person name="Klenk H.-P."/>
        </authorList>
    </citation>
    <scope>NUCLEOTIDE SEQUENCE [LARGE SCALE GENOMIC DNA]</scope>
    <source>
        <strain evidence="1 2">GD13</strain>
    </source>
</reference>
<comment type="caution">
    <text evidence="1">The sequence shown here is derived from an EMBL/GenBank/DDBJ whole genome shotgun (WGS) entry which is preliminary data.</text>
</comment>
<dbReference type="RefSeq" id="WP_068119770.1">
    <property type="nucleotide sequence ID" value="NZ_CCXJ01000211.1"/>
</dbReference>
<proteinExistence type="predicted"/>
<evidence type="ECO:0000313" key="1">
    <source>
        <dbReference type="EMBL" id="MDP9822841.1"/>
    </source>
</evidence>
<evidence type="ECO:0000313" key="2">
    <source>
        <dbReference type="Proteomes" id="UP001240447"/>
    </source>
</evidence>